<dbReference type="InterPro" id="IPR002676">
    <property type="entry name" value="RimM_N"/>
</dbReference>
<accession>A0A6J5ZUN7</accession>
<evidence type="ECO:0000256" key="3">
    <source>
        <dbReference type="ARBA" id="ARBA00022552"/>
    </source>
</evidence>
<dbReference type="Pfam" id="PF24986">
    <property type="entry name" value="PRC_RimM"/>
    <property type="match status" value="1"/>
</dbReference>
<dbReference type="SUPFAM" id="SSF50447">
    <property type="entry name" value="Translation proteins"/>
    <property type="match status" value="1"/>
</dbReference>
<keyword evidence="1" id="KW-0963">Cytoplasm</keyword>
<dbReference type="AlphaFoldDB" id="A0A6J5ZUN7"/>
<gene>
    <name evidence="7" type="ORF">UFOPK3522_00961</name>
</gene>
<dbReference type="GO" id="GO:0043022">
    <property type="term" value="F:ribosome binding"/>
    <property type="evidence" value="ECO:0007669"/>
    <property type="project" value="InterPro"/>
</dbReference>
<protein>
    <submittedName>
        <fullName evidence="7">Unannotated protein</fullName>
    </submittedName>
</protein>
<evidence type="ECO:0000313" key="7">
    <source>
        <dbReference type="EMBL" id="CAB4344510.1"/>
    </source>
</evidence>
<dbReference type="Gene3D" id="2.40.30.60">
    <property type="entry name" value="RimM"/>
    <property type="match status" value="1"/>
</dbReference>
<feature type="domain" description="Ribosome maturation factor RimM PRC barrel" evidence="6">
    <location>
        <begin position="98"/>
        <end position="160"/>
    </location>
</feature>
<proteinExistence type="inferred from homology"/>
<dbReference type="EMBL" id="CAESAO010000078">
    <property type="protein sequence ID" value="CAB4344510.1"/>
    <property type="molecule type" value="Genomic_DNA"/>
</dbReference>
<dbReference type="Pfam" id="PF01782">
    <property type="entry name" value="RimM"/>
    <property type="match status" value="1"/>
</dbReference>
<evidence type="ECO:0000259" key="5">
    <source>
        <dbReference type="Pfam" id="PF01782"/>
    </source>
</evidence>
<dbReference type="InterPro" id="IPR036976">
    <property type="entry name" value="RimM_N_sf"/>
</dbReference>
<dbReference type="PANTHER" id="PTHR33692:SF1">
    <property type="entry name" value="RIBOSOME MATURATION FACTOR RIMM"/>
    <property type="match status" value="1"/>
</dbReference>
<dbReference type="NCBIfam" id="TIGR02273">
    <property type="entry name" value="16S_RimM"/>
    <property type="match status" value="1"/>
</dbReference>
<evidence type="ECO:0000256" key="4">
    <source>
        <dbReference type="ARBA" id="ARBA00023186"/>
    </source>
</evidence>
<dbReference type="InterPro" id="IPR056792">
    <property type="entry name" value="PRC_RimM"/>
</dbReference>
<keyword evidence="3" id="KW-0698">rRNA processing</keyword>
<dbReference type="HAMAP" id="MF_00014">
    <property type="entry name" value="Ribosome_mat_RimM"/>
    <property type="match status" value="1"/>
</dbReference>
<evidence type="ECO:0000259" key="6">
    <source>
        <dbReference type="Pfam" id="PF24986"/>
    </source>
</evidence>
<reference evidence="7" key="1">
    <citation type="submission" date="2020-05" db="EMBL/GenBank/DDBJ databases">
        <authorList>
            <person name="Chiriac C."/>
            <person name="Salcher M."/>
            <person name="Ghai R."/>
            <person name="Kavagutti S V."/>
        </authorList>
    </citation>
    <scope>NUCLEOTIDE SEQUENCE</scope>
</reference>
<keyword evidence="2" id="KW-0690">Ribosome biogenesis</keyword>
<feature type="domain" description="RimM N-terminal" evidence="5">
    <location>
        <begin position="11"/>
        <end position="83"/>
    </location>
</feature>
<evidence type="ECO:0000256" key="1">
    <source>
        <dbReference type="ARBA" id="ARBA00022490"/>
    </source>
</evidence>
<evidence type="ECO:0000256" key="2">
    <source>
        <dbReference type="ARBA" id="ARBA00022517"/>
    </source>
</evidence>
<dbReference type="PANTHER" id="PTHR33692">
    <property type="entry name" value="RIBOSOME MATURATION FACTOR RIMM"/>
    <property type="match status" value="1"/>
</dbReference>
<dbReference type="Gene3D" id="2.30.30.240">
    <property type="entry name" value="PRC-barrel domain"/>
    <property type="match status" value="1"/>
</dbReference>
<dbReference type="GO" id="GO:0006364">
    <property type="term" value="P:rRNA processing"/>
    <property type="evidence" value="ECO:0007669"/>
    <property type="project" value="UniProtKB-KW"/>
</dbReference>
<dbReference type="SUPFAM" id="SSF50346">
    <property type="entry name" value="PRC-barrel domain"/>
    <property type="match status" value="1"/>
</dbReference>
<sequence length="166" mass="18098">MPGEAQQWLQAGRIGRPHGLDGSFYVTRPRAVLLEQGAGVRVEQRDFAIERRAGTDEKPIVRLAGVTTPEAAEELRGQAIFCPLADAPRLGEREWWAEELEGCSVIDGTVNVGEVARLLVLPSCEVLEVKRPDGTELLVPMVSDAIRSVDVEQRKIEVNLAFVGGA</sequence>
<dbReference type="InterPro" id="IPR011961">
    <property type="entry name" value="RimM"/>
</dbReference>
<name>A0A6J5ZUN7_9ZZZZ</name>
<keyword evidence="4" id="KW-0143">Chaperone</keyword>
<organism evidence="7">
    <name type="scientific">freshwater metagenome</name>
    <dbReference type="NCBI Taxonomy" id="449393"/>
    <lineage>
        <taxon>unclassified sequences</taxon>
        <taxon>metagenomes</taxon>
        <taxon>ecological metagenomes</taxon>
    </lineage>
</organism>
<dbReference type="InterPro" id="IPR011033">
    <property type="entry name" value="PRC_barrel-like_sf"/>
</dbReference>
<dbReference type="GO" id="GO:0005840">
    <property type="term" value="C:ribosome"/>
    <property type="evidence" value="ECO:0007669"/>
    <property type="project" value="InterPro"/>
</dbReference>
<dbReference type="InterPro" id="IPR009000">
    <property type="entry name" value="Transl_B-barrel_sf"/>
</dbReference>